<dbReference type="EMBL" id="LVHG01000106">
    <property type="protein sequence ID" value="OAK55092.1"/>
    <property type="molecule type" value="Genomic_DNA"/>
</dbReference>
<proteinExistence type="predicted"/>
<evidence type="ECO:0000313" key="2">
    <source>
        <dbReference type="EMBL" id="OAK55092.1"/>
    </source>
</evidence>
<gene>
    <name evidence="2" type="ORF">A3K87_04490</name>
</gene>
<dbReference type="RefSeq" id="WP_081271694.1">
    <property type="nucleotide sequence ID" value="NZ_LVHG01000106.1"/>
</dbReference>
<accession>A0AA91I7F2</accession>
<name>A0AA91I7F2_VARPD</name>
<evidence type="ECO:0000313" key="3">
    <source>
        <dbReference type="Proteomes" id="UP000077852"/>
    </source>
</evidence>
<dbReference type="Proteomes" id="UP000077852">
    <property type="component" value="Unassembled WGS sequence"/>
</dbReference>
<sequence length="284" mass="31407">MAQKSKFFRVAVEGATTDGRRIERSWIEQMGRNFNPQKYGARIWMEHIRGIYADSAFKAYGDVTATKAEEIEIDGQKKLALFAQIEPLPSLVAMTTKDKQKIYTSIEVNPKFADTGEAYLVGLAVTDSPASLGTEVLSFAAKNPEANPFKSRKSSPDTLFSEAVEITLEFEDDEEDDKGLLSKVKGWRESFSKKFASQSKRHDATTGELMGAIEEIGESLQTVVERHSTDAKALGDLQKRFNTLDSEHKALKAKFETIDTTDAGKHSQRPPATGGDTAIQKTDC</sequence>
<reference evidence="2 3" key="1">
    <citation type="submission" date="2016-03" db="EMBL/GenBank/DDBJ databases">
        <title>Genome sequence of Variovorax paradoxus KB5.</title>
        <authorList>
            <person name="Jeong H."/>
            <person name="Hong C.E."/>
            <person name="Jo S.H."/>
            <person name="Park J.M."/>
        </authorList>
    </citation>
    <scope>NUCLEOTIDE SEQUENCE [LARGE SCALE GENOMIC DNA]</scope>
    <source>
        <strain evidence="2 3">KB5</strain>
    </source>
</reference>
<protein>
    <recommendedName>
        <fullName evidence="4">Phage capsid protein</fullName>
    </recommendedName>
</protein>
<evidence type="ECO:0000256" key="1">
    <source>
        <dbReference type="SAM" id="MobiDB-lite"/>
    </source>
</evidence>
<dbReference type="AlphaFoldDB" id="A0AA91I7F2"/>
<dbReference type="Pfam" id="PF05929">
    <property type="entry name" value="Phage_GPO"/>
    <property type="match status" value="1"/>
</dbReference>
<evidence type="ECO:0008006" key="4">
    <source>
        <dbReference type="Google" id="ProtNLM"/>
    </source>
</evidence>
<dbReference type="InterPro" id="IPR009228">
    <property type="entry name" value="Capsid_scaffold_GpO"/>
</dbReference>
<feature type="region of interest" description="Disordered" evidence="1">
    <location>
        <begin position="259"/>
        <end position="284"/>
    </location>
</feature>
<organism evidence="2 3">
    <name type="scientific">Variovorax paradoxus</name>
    <dbReference type="NCBI Taxonomy" id="34073"/>
    <lineage>
        <taxon>Bacteria</taxon>
        <taxon>Pseudomonadati</taxon>
        <taxon>Pseudomonadota</taxon>
        <taxon>Betaproteobacteria</taxon>
        <taxon>Burkholderiales</taxon>
        <taxon>Comamonadaceae</taxon>
        <taxon>Variovorax</taxon>
    </lineage>
</organism>
<comment type="caution">
    <text evidence="2">The sequence shown here is derived from an EMBL/GenBank/DDBJ whole genome shotgun (WGS) entry which is preliminary data.</text>
</comment>